<evidence type="ECO:0000256" key="1">
    <source>
        <dbReference type="SAM" id="SignalP"/>
    </source>
</evidence>
<feature type="chain" id="PRO_5043808803" description="DUF1223 domain-containing protein" evidence="1">
    <location>
        <begin position="34"/>
        <end position="267"/>
    </location>
</feature>
<dbReference type="PANTHER" id="PTHR36057:SF1">
    <property type="entry name" value="LIPOPROTEIN LIPID ATTACHMENT SITE-LIKE PROTEIN, PUTATIVE (DUF1223)-RELATED"/>
    <property type="match status" value="1"/>
</dbReference>
<dbReference type="SUPFAM" id="SSF52833">
    <property type="entry name" value="Thioredoxin-like"/>
    <property type="match status" value="1"/>
</dbReference>
<evidence type="ECO:0000313" key="3">
    <source>
        <dbReference type="Proteomes" id="UP001055247"/>
    </source>
</evidence>
<feature type="signal peptide" evidence="1">
    <location>
        <begin position="1"/>
        <end position="33"/>
    </location>
</feature>
<dbReference type="InterPro" id="IPR010634">
    <property type="entry name" value="DUF1223"/>
</dbReference>
<evidence type="ECO:0008006" key="4">
    <source>
        <dbReference type="Google" id="ProtNLM"/>
    </source>
</evidence>
<reference evidence="2" key="1">
    <citation type="journal article" date="2016" name="Front. Microbiol.">
        <title>Genome Sequence of the Piezophilic, Mesophilic Sulfate-Reducing Bacterium Desulfovibrio indicus J2T.</title>
        <authorList>
            <person name="Cao J."/>
            <person name="Maignien L."/>
            <person name="Shao Z."/>
            <person name="Alain K."/>
            <person name="Jebbar M."/>
        </authorList>
    </citation>
    <scope>NUCLEOTIDE SEQUENCE</scope>
    <source>
        <strain evidence="2">DSM 16372</strain>
    </source>
</reference>
<dbReference type="Pfam" id="PF06764">
    <property type="entry name" value="DUF1223"/>
    <property type="match status" value="1"/>
</dbReference>
<keyword evidence="1" id="KW-0732">Signal</keyword>
<comment type="caution">
    <text evidence="2">The sequence shown here is derived from an EMBL/GenBank/DDBJ whole genome shotgun (WGS) entry which is preliminary data.</text>
</comment>
<keyword evidence="3" id="KW-1185">Reference proteome</keyword>
<reference evidence="2" key="2">
    <citation type="submission" date="2021-08" db="EMBL/GenBank/DDBJ databases">
        <authorList>
            <person name="Tani A."/>
            <person name="Ola A."/>
            <person name="Ogura Y."/>
            <person name="Katsura K."/>
            <person name="Hayashi T."/>
        </authorList>
    </citation>
    <scope>NUCLEOTIDE SEQUENCE</scope>
    <source>
        <strain evidence="2">DSM 16372</strain>
    </source>
</reference>
<dbReference type="AlphaFoldDB" id="A0AAV4ZMQ6"/>
<dbReference type="EMBL" id="BPQO01000013">
    <property type="protein sequence ID" value="GJD89737.1"/>
    <property type="molecule type" value="Genomic_DNA"/>
</dbReference>
<name>A0AAV4ZMQ6_9HYPH</name>
<dbReference type="Proteomes" id="UP001055247">
    <property type="component" value="Unassembled WGS sequence"/>
</dbReference>
<evidence type="ECO:0000313" key="2">
    <source>
        <dbReference type="EMBL" id="GJD89737.1"/>
    </source>
</evidence>
<proteinExistence type="predicted"/>
<dbReference type="PANTHER" id="PTHR36057">
    <property type="match status" value="1"/>
</dbReference>
<protein>
    <recommendedName>
        <fullName evidence="4">DUF1223 domain-containing protein</fullName>
    </recommendedName>
</protein>
<dbReference type="InterPro" id="IPR036249">
    <property type="entry name" value="Thioredoxin-like_sf"/>
</dbReference>
<accession>A0AAV4ZMQ6</accession>
<organism evidence="2 3">
    <name type="scientific">Methylobacterium hispanicum</name>
    <dbReference type="NCBI Taxonomy" id="270350"/>
    <lineage>
        <taxon>Bacteria</taxon>
        <taxon>Pseudomonadati</taxon>
        <taxon>Pseudomonadota</taxon>
        <taxon>Alphaproteobacteria</taxon>
        <taxon>Hyphomicrobiales</taxon>
        <taxon>Methylobacteriaceae</taxon>
        <taxon>Methylobacterium</taxon>
    </lineage>
</organism>
<gene>
    <name evidence="2" type="ORF">BHAOGJBA_3267</name>
</gene>
<sequence length="267" mass="28301">MMVPVPRPVTRPAARLGAALLALAGPCAAPVRAEPVHAEAVRAEPVRAEPLRAVVELFTSQGCAACRGADPVFRDLAGRPGIVALTLPVTYWDYLGWKDTLAQKPFTERQHAYAGPHGIRQVFTPQAIVNGAASVVASDRAGLERALAREAVQPGGLSVPVRGEERGDRIVIDVGAGGQRGEVWLLSVLRRRPVAIERGENRGRTATYLNVVRGIQRVGPWSGQPVHYEVPLPSARAADADAWVVVLQGASNGKPGRIWGAAKGPGL</sequence>